<keyword evidence="9" id="KW-0418">Kinase</keyword>
<evidence type="ECO:0000259" key="17">
    <source>
        <dbReference type="PROSITE" id="PS50113"/>
    </source>
</evidence>
<dbReference type="InterPro" id="IPR035965">
    <property type="entry name" value="PAS-like_dom_sf"/>
</dbReference>
<dbReference type="NCBIfam" id="TIGR00229">
    <property type="entry name" value="sensory_box"/>
    <property type="match status" value="1"/>
</dbReference>
<dbReference type="Pfam" id="PF00512">
    <property type="entry name" value="HisKA"/>
    <property type="match status" value="1"/>
</dbReference>
<dbReference type="InterPro" id="IPR036097">
    <property type="entry name" value="HisK_dim/P_sf"/>
</dbReference>
<name>A0A1F7RQW0_9BACT</name>
<accession>A0A1F7RQW0</accession>
<evidence type="ECO:0000256" key="7">
    <source>
        <dbReference type="ARBA" id="ARBA00022692"/>
    </source>
</evidence>
<reference evidence="18 19" key="1">
    <citation type="journal article" date="2016" name="Nat. Commun.">
        <title>Thousands of microbial genomes shed light on interconnected biogeochemical processes in an aquifer system.</title>
        <authorList>
            <person name="Anantharaman K."/>
            <person name="Brown C.T."/>
            <person name="Hug L.A."/>
            <person name="Sharon I."/>
            <person name="Castelle C.J."/>
            <person name="Probst A.J."/>
            <person name="Thomas B.C."/>
            <person name="Singh A."/>
            <person name="Wilkins M.J."/>
            <person name="Karaoz U."/>
            <person name="Brodie E.L."/>
            <person name="Williams K.H."/>
            <person name="Hubbard S.S."/>
            <person name="Banfield J.F."/>
        </authorList>
    </citation>
    <scope>NUCLEOTIDE SEQUENCE [LARGE SCALE GENOMIC DNA]</scope>
</reference>
<keyword evidence="7 14" id="KW-0812">Transmembrane</keyword>
<dbReference type="SUPFAM" id="SSF47384">
    <property type="entry name" value="Homodimeric domain of signal transducing histidine kinase"/>
    <property type="match status" value="1"/>
</dbReference>
<dbReference type="PANTHER" id="PTHR43065">
    <property type="entry name" value="SENSOR HISTIDINE KINASE"/>
    <property type="match status" value="1"/>
</dbReference>
<feature type="domain" description="PAS" evidence="16">
    <location>
        <begin position="349"/>
        <end position="400"/>
    </location>
</feature>
<dbReference type="InterPro" id="IPR005467">
    <property type="entry name" value="His_kinase_dom"/>
</dbReference>
<dbReference type="InterPro" id="IPR033479">
    <property type="entry name" value="dCache_1"/>
</dbReference>
<dbReference type="SUPFAM" id="SSF55785">
    <property type="entry name" value="PYP-like sensor domain (PAS domain)"/>
    <property type="match status" value="1"/>
</dbReference>
<comment type="subcellular location">
    <subcellularLocation>
        <location evidence="2">Cell membrane</location>
        <topology evidence="2">Multi-pass membrane protein</topology>
    </subcellularLocation>
</comment>
<keyword evidence="10" id="KW-0067">ATP-binding</keyword>
<comment type="caution">
    <text evidence="18">The sequence shown here is derived from an EMBL/GenBank/DDBJ whole genome shotgun (WGS) entry which is preliminary data.</text>
</comment>
<dbReference type="PROSITE" id="PS50112">
    <property type="entry name" value="PAS"/>
    <property type="match status" value="1"/>
</dbReference>
<feature type="transmembrane region" description="Helical" evidence="14">
    <location>
        <begin position="309"/>
        <end position="329"/>
    </location>
</feature>
<feature type="domain" description="PAC" evidence="17">
    <location>
        <begin position="422"/>
        <end position="474"/>
    </location>
</feature>
<dbReference type="InterPro" id="IPR036890">
    <property type="entry name" value="HATPase_C_sf"/>
</dbReference>
<dbReference type="Pfam" id="PF02743">
    <property type="entry name" value="dCache_1"/>
    <property type="match status" value="1"/>
</dbReference>
<evidence type="ECO:0000256" key="5">
    <source>
        <dbReference type="ARBA" id="ARBA00022553"/>
    </source>
</evidence>
<dbReference type="Gene3D" id="3.30.565.10">
    <property type="entry name" value="Histidine kinase-like ATPase, C-terminal domain"/>
    <property type="match status" value="1"/>
</dbReference>
<dbReference type="InterPro" id="IPR003661">
    <property type="entry name" value="HisK_dim/P_dom"/>
</dbReference>
<dbReference type="EC" id="2.7.13.3" evidence="3"/>
<keyword evidence="11 14" id="KW-1133">Transmembrane helix</keyword>
<protein>
    <recommendedName>
        <fullName evidence="3">histidine kinase</fullName>
        <ecNumber evidence="3">2.7.13.3</ecNumber>
    </recommendedName>
</protein>
<evidence type="ECO:0000256" key="6">
    <source>
        <dbReference type="ARBA" id="ARBA00022679"/>
    </source>
</evidence>
<gene>
    <name evidence="18" type="ORF">A2W05_10180</name>
</gene>
<dbReference type="SMART" id="SM00387">
    <property type="entry name" value="HATPase_c"/>
    <property type="match status" value="1"/>
</dbReference>
<dbReference type="PRINTS" id="PR00344">
    <property type="entry name" value="BCTRLSENSOR"/>
</dbReference>
<dbReference type="Pfam" id="PF02518">
    <property type="entry name" value="HATPase_c"/>
    <property type="match status" value="1"/>
</dbReference>
<dbReference type="GO" id="GO:0000155">
    <property type="term" value="F:phosphorelay sensor kinase activity"/>
    <property type="evidence" value="ECO:0007669"/>
    <property type="project" value="InterPro"/>
</dbReference>
<proteinExistence type="predicted"/>
<dbReference type="GO" id="GO:0005886">
    <property type="term" value="C:plasma membrane"/>
    <property type="evidence" value="ECO:0007669"/>
    <property type="project" value="UniProtKB-SubCell"/>
</dbReference>
<feature type="transmembrane region" description="Helical" evidence="14">
    <location>
        <begin position="7"/>
        <end position="30"/>
    </location>
</feature>
<evidence type="ECO:0000259" key="16">
    <source>
        <dbReference type="PROSITE" id="PS50112"/>
    </source>
</evidence>
<keyword evidence="8" id="KW-0547">Nucleotide-binding</keyword>
<dbReference type="Proteomes" id="UP000178797">
    <property type="component" value="Unassembled WGS sequence"/>
</dbReference>
<dbReference type="CDD" id="cd12912">
    <property type="entry name" value="PDC2_MCP_like"/>
    <property type="match status" value="1"/>
</dbReference>
<evidence type="ECO:0000313" key="18">
    <source>
        <dbReference type="EMBL" id="OGL43528.1"/>
    </source>
</evidence>
<dbReference type="AlphaFoldDB" id="A0A1F7RQW0"/>
<evidence type="ECO:0000256" key="3">
    <source>
        <dbReference type="ARBA" id="ARBA00012438"/>
    </source>
</evidence>
<evidence type="ECO:0000259" key="15">
    <source>
        <dbReference type="PROSITE" id="PS50109"/>
    </source>
</evidence>
<evidence type="ECO:0000256" key="12">
    <source>
        <dbReference type="ARBA" id="ARBA00023012"/>
    </source>
</evidence>
<keyword evidence="4" id="KW-1003">Cell membrane</keyword>
<evidence type="ECO:0000256" key="14">
    <source>
        <dbReference type="SAM" id="Phobius"/>
    </source>
</evidence>
<evidence type="ECO:0000256" key="13">
    <source>
        <dbReference type="ARBA" id="ARBA00023136"/>
    </source>
</evidence>
<dbReference type="InterPro" id="IPR004358">
    <property type="entry name" value="Sig_transdc_His_kin-like_C"/>
</dbReference>
<dbReference type="Pfam" id="PF13426">
    <property type="entry name" value="PAS_9"/>
    <property type="match status" value="1"/>
</dbReference>
<evidence type="ECO:0000256" key="2">
    <source>
        <dbReference type="ARBA" id="ARBA00004651"/>
    </source>
</evidence>
<evidence type="ECO:0000256" key="8">
    <source>
        <dbReference type="ARBA" id="ARBA00022741"/>
    </source>
</evidence>
<dbReference type="Gene3D" id="1.10.287.130">
    <property type="match status" value="1"/>
</dbReference>
<evidence type="ECO:0000256" key="10">
    <source>
        <dbReference type="ARBA" id="ARBA00022840"/>
    </source>
</evidence>
<dbReference type="SMART" id="SM00388">
    <property type="entry name" value="HisKA"/>
    <property type="match status" value="1"/>
</dbReference>
<evidence type="ECO:0000256" key="11">
    <source>
        <dbReference type="ARBA" id="ARBA00022989"/>
    </source>
</evidence>
<keyword evidence="13 14" id="KW-0472">Membrane</keyword>
<dbReference type="InterPro" id="IPR003594">
    <property type="entry name" value="HATPase_dom"/>
</dbReference>
<keyword evidence="6" id="KW-0808">Transferase</keyword>
<dbReference type="Gene3D" id="3.30.450.20">
    <property type="entry name" value="PAS domain"/>
    <property type="match status" value="2"/>
</dbReference>
<organism evidence="18 19">
    <name type="scientific">Candidatus Schekmanbacteria bacterium RBG_16_38_10</name>
    <dbReference type="NCBI Taxonomy" id="1817879"/>
    <lineage>
        <taxon>Bacteria</taxon>
        <taxon>Candidatus Schekmaniibacteriota</taxon>
    </lineage>
</organism>
<keyword evidence="12" id="KW-0902">Two-component regulatory system</keyword>
<dbReference type="InterPro" id="IPR000700">
    <property type="entry name" value="PAS-assoc_C"/>
</dbReference>
<dbReference type="CDD" id="cd00130">
    <property type="entry name" value="PAS"/>
    <property type="match status" value="1"/>
</dbReference>
<keyword evidence="5" id="KW-0597">Phosphoprotein</keyword>
<dbReference type="PROSITE" id="PS50113">
    <property type="entry name" value="PAC"/>
    <property type="match status" value="1"/>
</dbReference>
<dbReference type="EMBL" id="MGDE01000222">
    <property type="protein sequence ID" value="OGL43528.1"/>
    <property type="molecule type" value="Genomic_DNA"/>
</dbReference>
<dbReference type="PANTHER" id="PTHR43065:SF46">
    <property type="entry name" value="C4-DICARBOXYLATE TRANSPORT SENSOR PROTEIN DCTB"/>
    <property type="match status" value="1"/>
</dbReference>
<dbReference type="PROSITE" id="PS50109">
    <property type="entry name" value="HIS_KIN"/>
    <property type="match status" value="1"/>
</dbReference>
<dbReference type="SUPFAM" id="SSF55874">
    <property type="entry name" value="ATPase domain of HSP90 chaperone/DNA topoisomerase II/histidine kinase"/>
    <property type="match status" value="1"/>
</dbReference>
<feature type="domain" description="Histidine kinase" evidence="15">
    <location>
        <begin position="487"/>
        <end position="696"/>
    </location>
</feature>
<evidence type="ECO:0000256" key="1">
    <source>
        <dbReference type="ARBA" id="ARBA00000085"/>
    </source>
</evidence>
<dbReference type="CDD" id="cd00082">
    <property type="entry name" value="HisKA"/>
    <property type="match status" value="1"/>
</dbReference>
<evidence type="ECO:0000313" key="19">
    <source>
        <dbReference type="Proteomes" id="UP000178797"/>
    </source>
</evidence>
<sequence>MEKAKKQIVSLIVVLMLFISIVIFFAYRIYHLSKNTIEDQFSYEQLLVAKEVAGDIQNYFSGLMDELELFTNYQVVKDMKKETKGRVKILYEMEKQYIRFLGVIDREGGIKYFLAKSGYKNPINDYSKIVYFNKIRITGQPLIVMDYLNKNGPTIVIIAPLVALTNIYDPYQDSSLYNESRFLGAVVLEIELDKILDNFIRPVKSGKKGFAWLIDKNGTLLSHKKHPEMVNKNIFASERRCFSCHSSFSIPKKMANGESGTGKYSVKGGYANLIAYAPIHIGDGLWSVGIVAPVSEVEDLLKINLGNTLILVILVIISSITGAFLLVNINTRRVVLEEKERASREIIRIKTELQSIFDGITDGITLINKNFIIVNTNKSFAKMFNKKPEEIIGKICFRELKKGKNKCPLCPAETALRTGAPSFSEEVMERDDGSKFFADVAAFPLRNENGEITQIVEYVKDTTEQKRMERRLERSEQLALVGTFASALAHEVKNPLNSIILQLTLIERRISKINGEIKYEAVNLIDIVKKEIDGLNQLTEDFLDLSKVSRKNFTQSDINRVLEETLKLVEVEAKDKGVVINEKYRKLPLIPIDSGGMKQVFLNIIINSLEAMPAGGSLEVSTVLGDEGVIVKISDTGIGIKNTESIFDMFYSTKENGTGLGLSIAQKIIEEHRGKISFESLPGKGTTFKIIIPVKK</sequence>
<evidence type="ECO:0000256" key="4">
    <source>
        <dbReference type="ARBA" id="ARBA00022475"/>
    </source>
</evidence>
<comment type="catalytic activity">
    <reaction evidence="1">
        <text>ATP + protein L-histidine = ADP + protein N-phospho-L-histidine.</text>
        <dbReference type="EC" id="2.7.13.3"/>
    </reaction>
</comment>
<evidence type="ECO:0000256" key="9">
    <source>
        <dbReference type="ARBA" id="ARBA00022777"/>
    </source>
</evidence>
<dbReference type="InterPro" id="IPR000014">
    <property type="entry name" value="PAS"/>
</dbReference>
<dbReference type="GO" id="GO:0005524">
    <property type="term" value="F:ATP binding"/>
    <property type="evidence" value="ECO:0007669"/>
    <property type="project" value="UniProtKB-KW"/>
</dbReference>